<dbReference type="Gene3D" id="1.20.1310.10">
    <property type="entry name" value="Cullin Repeats"/>
    <property type="match status" value="1"/>
</dbReference>
<dbReference type="GO" id="GO:0031625">
    <property type="term" value="F:ubiquitin protein ligase binding"/>
    <property type="evidence" value="ECO:0007669"/>
    <property type="project" value="InterPro"/>
</dbReference>
<keyword evidence="2" id="KW-0132">Cell division</keyword>
<dbReference type="Gene3D" id="3.30.230.130">
    <property type="entry name" value="Cullin, Chain C, Domain 2"/>
    <property type="match status" value="1"/>
</dbReference>
<dbReference type="Proteomes" id="UP000178912">
    <property type="component" value="Unassembled WGS sequence"/>
</dbReference>
<dbReference type="EMBL" id="FJUX01000007">
    <property type="protein sequence ID" value="CZS91052.1"/>
    <property type="molecule type" value="Genomic_DNA"/>
</dbReference>
<keyword evidence="10" id="KW-1185">Reference proteome</keyword>
<dbReference type="PANTHER" id="PTHR45957">
    <property type="entry name" value="ANAPHASE-PROMOTING COMPLEX SUBUNIT 2"/>
    <property type="match status" value="1"/>
</dbReference>
<feature type="region of interest" description="Disordered" evidence="7">
    <location>
        <begin position="54"/>
        <end position="75"/>
    </location>
</feature>
<dbReference type="GO" id="GO:0051301">
    <property type="term" value="P:cell division"/>
    <property type="evidence" value="ECO:0007669"/>
    <property type="project" value="UniProtKB-KW"/>
</dbReference>
<dbReference type="InterPro" id="IPR057975">
    <property type="entry name" value="TPR_ANAPC2"/>
</dbReference>
<evidence type="ECO:0000256" key="1">
    <source>
        <dbReference type="ARBA" id="ARBA00016068"/>
    </source>
</evidence>
<dbReference type="AlphaFoldDB" id="A0A1E1JZB1"/>
<dbReference type="InterPro" id="IPR044554">
    <property type="entry name" value="ANAPC2"/>
</dbReference>
<evidence type="ECO:0000256" key="3">
    <source>
        <dbReference type="ARBA" id="ARBA00022776"/>
    </source>
</evidence>
<dbReference type="FunFam" id="1.20.1310.10:FF:000033">
    <property type="entry name" value="Anaphase-promoting complex subunit ApcB"/>
    <property type="match status" value="1"/>
</dbReference>
<dbReference type="SUPFAM" id="SSF75632">
    <property type="entry name" value="Cullin homology domain"/>
    <property type="match status" value="1"/>
</dbReference>
<accession>A0A1E1JZB1</accession>
<protein>
    <recommendedName>
        <fullName evidence="1">Anaphase-promoting complex subunit 2</fullName>
    </recommendedName>
</protein>
<dbReference type="GO" id="GO:0007091">
    <property type="term" value="P:metaphase/anaphase transition of mitotic cell cycle"/>
    <property type="evidence" value="ECO:0007669"/>
    <property type="project" value="TreeGrafter"/>
</dbReference>
<dbReference type="InterPro" id="IPR016158">
    <property type="entry name" value="Cullin_homology"/>
</dbReference>
<dbReference type="SMART" id="SM00182">
    <property type="entry name" value="CULLIN"/>
    <property type="match status" value="1"/>
</dbReference>
<keyword evidence="4" id="KW-0833">Ubl conjugation pathway</keyword>
<evidence type="ECO:0000256" key="7">
    <source>
        <dbReference type="SAM" id="MobiDB-lite"/>
    </source>
</evidence>
<dbReference type="Pfam" id="PF25773">
    <property type="entry name" value="TPR_ANAPC2"/>
    <property type="match status" value="1"/>
</dbReference>
<comment type="similarity">
    <text evidence="6">Belongs to the cullin family.</text>
</comment>
<evidence type="ECO:0000313" key="9">
    <source>
        <dbReference type="EMBL" id="CZS91052.1"/>
    </source>
</evidence>
<dbReference type="InterPro" id="IPR014786">
    <property type="entry name" value="ANAPC2_C"/>
</dbReference>
<evidence type="ECO:0000313" key="10">
    <source>
        <dbReference type="Proteomes" id="UP000178912"/>
    </source>
</evidence>
<evidence type="ECO:0000256" key="4">
    <source>
        <dbReference type="ARBA" id="ARBA00022786"/>
    </source>
</evidence>
<dbReference type="GO" id="GO:0005680">
    <property type="term" value="C:anaphase-promoting complex"/>
    <property type="evidence" value="ECO:0007669"/>
    <property type="project" value="TreeGrafter"/>
</dbReference>
<evidence type="ECO:0000256" key="6">
    <source>
        <dbReference type="PROSITE-ProRule" id="PRU00330"/>
    </source>
</evidence>
<dbReference type="InterPro" id="IPR059120">
    <property type="entry name" value="Cullin-like_AB"/>
</dbReference>
<dbReference type="InterPro" id="IPR036390">
    <property type="entry name" value="WH_DNA-bd_sf"/>
</dbReference>
<dbReference type="GO" id="GO:0006511">
    <property type="term" value="P:ubiquitin-dependent protein catabolic process"/>
    <property type="evidence" value="ECO:0007669"/>
    <property type="project" value="InterPro"/>
</dbReference>
<evidence type="ECO:0000256" key="2">
    <source>
        <dbReference type="ARBA" id="ARBA00022618"/>
    </source>
</evidence>
<evidence type="ECO:0000259" key="8">
    <source>
        <dbReference type="PROSITE" id="PS50069"/>
    </source>
</evidence>
<dbReference type="OrthoDB" id="5581181at2759"/>
<proteinExistence type="inferred from homology"/>
<sequence length="922" mass="103496">MPEQTLAQRKRRVFDSVFGAAAISQPTPVTTPATGFTAPGKAFGVLTSTHQTNPSFHLSDHRGAGPSTGTSLDSSRHIQDQIRWDRSWHLVTRTLSVPDFPQNRGILEPLKPERDSIGANFCNALEDVLYPQSYVPFARQTEDIIKWHTSQVRHHFLHQVLPVLLRLQDHNVPAAILLKSIKILETAYRQYHHGLSFIKEQLDASSPGTSEMIISKFRRDLHAIISNSVMESLSDALSKELKRHVSAILGLLKSENFSPSATILPETSESEKSRRELLSLVESFRKVGLAGEKFQVCFAEIMNNAITEYVYRGCKGIWSMEEANTGLVNQGIVSSAKGTSILPRTAHNASPSRCVTDLCSWIEDRYAKLAVQVLNMLSTRSVSWTDKEKYKEMSIGRLAEFRTKELFDIVGSWPRSNGALDDLRTAITTPQRRLRLTEVFSARLGGKLLHPGTSTLQILQTYIPMIWSFHSLDHSKVLLDRVAYPLQLYLCSREDTVRIVIAGLLSDTEDAQGIPIYSANDKLVELAQLLKNGSDQVGKRANDEELDWHDLDWIPDPVDAGPGYKRSKNADIIGTLIGVLGSQDVFIKEFQNIIGENLLKHDGNFAKEIKVLELLKVRFGEAPLQACEVMLKDIQDSSRVNSVIRRNQNLEPSEEEVHAATSKAGMTDEDLNPEGLHKPSLHAKILSRLFWPQLDEESYLIPESILQLQERYEEGFETLKAARKLTWLHSLGQATVELELQDRTITQEVHTWQATVIWDFQSDEAVYPEPQRSVQELVERLEMDEALVRSALRFWVNKLVLHELSPNTFSVLETLNKEDRARSNAQAAASAAAGGGEDSVDDTGLAVNDGINEGKMGIYWQYIQGMLKNRSSQMPLQKIAMTLKMLISDGFPYSNEELQEFLGRKVEDGGLELVGGKYKLKK</sequence>
<keyword evidence="3" id="KW-0498">Mitosis</keyword>
<name>A0A1E1JZB1_9HELO</name>
<dbReference type="GO" id="GO:0070979">
    <property type="term" value="P:protein K11-linked ubiquitination"/>
    <property type="evidence" value="ECO:0007669"/>
    <property type="project" value="TreeGrafter"/>
</dbReference>
<dbReference type="SUPFAM" id="SSF46785">
    <property type="entry name" value="Winged helix' DNA-binding domain"/>
    <property type="match status" value="1"/>
</dbReference>
<organism evidence="9 10">
    <name type="scientific">Rhynchosporium agropyri</name>
    <dbReference type="NCBI Taxonomy" id="914238"/>
    <lineage>
        <taxon>Eukaryota</taxon>
        <taxon>Fungi</taxon>
        <taxon>Dikarya</taxon>
        <taxon>Ascomycota</taxon>
        <taxon>Pezizomycotina</taxon>
        <taxon>Leotiomycetes</taxon>
        <taxon>Helotiales</taxon>
        <taxon>Ploettnerulaceae</taxon>
        <taxon>Rhynchosporium</taxon>
    </lineage>
</organism>
<dbReference type="PROSITE" id="PS50069">
    <property type="entry name" value="CULLIN_2"/>
    <property type="match status" value="1"/>
</dbReference>
<dbReference type="InterPro" id="IPR036317">
    <property type="entry name" value="Cullin_homology_sf"/>
</dbReference>
<feature type="region of interest" description="Disordered" evidence="7">
    <location>
        <begin position="827"/>
        <end position="846"/>
    </location>
</feature>
<dbReference type="Pfam" id="PF08672">
    <property type="entry name" value="ANAPC2"/>
    <property type="match status" value="1"/>
</dbReference>
<dbReference type="SMART" id="SM01013">
    <property type="entry name" value="APC2"/>
    <property type="match status" value="1"/>
</dbReference>
<feature type="domain" description="Cullin family profile" evidence="8">
    <location>
        <begin position="575"/>
        <end position="796"/>
    </location>
</feature>
<reference evidence="10" key="1">
    <citation type="submission" date="2016-03" db="EMBL/GenBank/DDBJ databases">
        <authorList>
            <person name="Guldener U."/>
        </authorList>
    </citation>
    <scope>NUCLEOTIDE SEQUENCE [LARGE SCALE GENOMIC DNA]</scope>
    <source>
        <strain evidence="10">04CH-RAC-A.6.1</strain>
    </source>
</reference>
<dbReference type="InterPro" id="IPR036388">
    <property type="entry name" value="WH-like_DNA-bd_sf"/>
</dbReference>
<keyword evidence="5" id="KW-0131">Cell cycle</keyword>
<evidence type="ECO:0000256" key="5">
    <source>
        <dbReference type="ARBA" id="ARBA00023306"/>
    </source>
</evidence>
<dbReference type="Pfam" id="PF26557">
    <property type="entry name" value="Cullin_AB"/>
    <property type="match status" value="1"/>
</dbReference>
<dbReference type="Gene3D" id="1.10.10.10">
    <property type="entry name" value="Winged helix-like DNA-binding domain superfamily/Winged helix DNA-binding domain"/>
    <property type="match status" value="1"/>
</dbReference>
<gene>
    <name evidence="9" type="ORF">RAG0_01843</name>
</gene>
<dbReference type="PANTHER" id="PTHR45957:SF1">
    <property type="entry name" value="ANAPHASE-PROMOTING COMPLEX SUBUNIT 2"/>
    <property type="match status" value="1"/>
</dbReference>